<comment type="caution">
    <text evidence="7">The sequence shown here is derived from an EMBL/GenBank/DDBJ whole genome shotgun (WGS) entry which is preliminary data.</text>
</comment>
<evidence type="ECO:0000256" key="3">
    <source>
        <dbReference type="ARBA" id="ARBA00022695"/>
    </source>
</evidence>
<feature type="compositionally biased region" description="Polar residues" evidence="5">
    <location>
        <begin position="941"/>
        <end position="951"/>
    </location>
</feature>
<dbReference type="Pfam" id="PF00644">
    <property type="entry name" value="PARP"/>
    <property type="match status" value="1"/>
</dbReference>
<dbReference type="InterPro" id="IPR012317">
    <property type="entry name" value="Poly(ADP-ribose)pol_cat_dom"/>
</dbReference>
<gene>
    <name evidence="7" type="ORF">AC579_444</name>
</gene>
<feature type="region of interest" description="Disordered" evidence="5">
    <location>
        <begin position="636"/>
        <end position="664"/>
    </location>
</feature>
<dbReference type="SUPFAM" id="SSF56399">
    <property type="entry name" value="ADP-ribosylation"/>
    <property type="match status" value="1"/>
</dbReference>
<feature type="compositionally biased region" description="Polar residues" evidence="5">
    <location>
        <begin position="651"/>
        <end position="664"/>
    </location>
</feature>
<dbReference type="GO" id="GO:0016779">
    <property type="term" value="F:nucleotidyltransferase activity"/>
    <property type="evidence" value="ECO:0007669"/>
    <property type="project" value="UniProtKB-KW"/>
</dbReference>
<dbReference type="InterPro" id="IPR016135">
    <property type="entry name" value="UBQ-conjugating_enzyme/RWD"/>
</dbReference>
<dbReference type="Gene3D" id="3.90.228.10">
    <property type="match status" value="1"/>
</dbReference>
<evidence type="ECO:0000256" key="4">
    <source>
        <dbReference type="ARBA" id="ARBA00023027"/>
    </source>
</evidence>
<name>A0A139I651_9PEZI</name>
<dbReference type="EMBL" id="LFZO01000277">
    <property type="protein sequence ID" value="KXT10207.1"/>
    <property type="molecule type" value="Genomic_DNA"/>
</dbReference>
<dbReference type="PROSITE" id="PS50127">
    <property type="entry name" value="UBC_2"/>
    <property type="match status" value="1"/>
</dbReference>
<dbReference type="CDD" id="cd23802">
    <property type="entry name" value="UBCc_UBE2Q"/>
    <property type="match status" value="1"/>
</dbReference>
<evidence type="ECO:0000313" key="8">
    <source>
        <dbReference type="Proteomes" id="UP000073492"/>
    </source>
</evidence>
<dbReference type="FunFam" id="3.10.110.10:FF:000107">
    <property type="entry name" value="Ubiquitin conjugating enzyme, putative"/>
    <property type="match status" value="1"/>
</dbReference>
<dbReference type="AlphaFoldDB" id="A0A139I651"/>
<evidence type="ECO:0000259" key="6">
    <source>
        <dbReference type="PROSITE" id="PS50127"/>
    </source>
</evidence>
<sequence>MPRRQFVADLDKLKTVSVELPRGIADVKPGGDDGQVEFTFRAADDGQVEFTSHAADDGQVDFTSHAAATASVKITAMVTDLADYPKSHEYIIFGDDDAPRHISTALQAVRGTGRKTVFEMLDIISTTLSRAHPDRDGDSHMQDSAAGFDDDDDDDDELPEHDDSDGSDGFDHGFASDNEAAFAIAPSTATSLTTTTASKPPRTSTRTFRQRIRADLRAAKAAGFKVGLLGPLLNASNSYVTISIRIAKLGISEEALQAWQLDSSEYLTLIIQYPNGYKTNEEFAAYDSIRLTPNIAMRLVVGKRYKPALQEAIKAFTVVKKNDRSSISVTHLPKADEYAAQDISSIRETFISKPLLGLMQERLIPIIRFRGAGLDWQGAESHYQHRVKSAGGNASNADIIADEHFEREMIGEAFPDIMRADHYAQYAERGMFNFSFPLLAMQFALRHFVRCTEFCLVCHRKLNSEVEAIKPYVCDDSLCLYQYMSLGLGPSIEHELIAQPYTVDLLVSFCYSSAVARKLKDFPDGLSLTVLPVDPKKYNVAVADPYAYHGYRGAKPAAEAKTVDASVHHPIYEVGYDRHKGELIFWAKPDECPVRSGDWIVITSPVLGDNDLHCRVKDASFFPTISIYQPIELPQQHQSDDPHTLNAANARPQTPASTTPNSPAVPSSNWLQAYFQVYNQDFGKLDQNGKCLSICRLLETLPPVLEMRDYLTKTNSADLKHWIERICPSALSLLRWIIASNRSCIMQVDGDAAVHEHSGSRKPVTVFGKSQERCYGMRDYMQFRFAMGAPDKEQRFINEVRATTERLGLQYPTIFAWHGSPLHNWHMIIREGLHFKNADHGRAYGDGVYHAKDAHTSTGYSGMGNGGGSGRQYSSWPNSALRISSALALNEIVNAPAEFTSRTPFYVVKQLDWIQTRYLFVNVAPKSESVKIGADVKPQNAHPQDPNQTPRGISDSVVIPASAIKSSKTARGIAVKETAPQNPNPFKKMKLFGSATASNPIVIDDDSDGASVATDPEDRVILLDEPEVVEPRPVVDVATKSAGEAVAKNGLQTDFVPGSLDFASLPLMPVPEYAVSGTTKRLMKELLNLAKIQESTPLAELGWYIDVEKIENAYQWIVELHSFHTFEKLPLADDMKKQNIKSIVLEIRFNKDFPFTPPYVRVVRPQFLTFNQGGGGHIVMGGAMCMELLTNTGWSSVSSMESVLMQIRMAIASEPYARLHKGGAKTDYGVAEAAEGYMRACATHGWQVPPGFKEMAYGIK</sequence>
<feature type="compositionally biased region" description="Low complexity" evidence="5">
    <location>
        <begin position="189"/>
        <end position="201"/>
    </location>
</feature>
<feature type="region of interest" description="Disordered" evidence="5">
    <location>
        <begin position="935"/>
        <end position="954"/>
    </location>
</feature>
<dbReference type="OrthoDB" id="109543at2759"/>
<keyword evidence="1" id="KW-0328">Glycosyltransferase</keyword>
<keyword evidence="3" id="KW-0548">Nucleotidyltransferase</keyword>
<reference evidence="7 8" key="1">
    <citation type="submission" date="2015-07" db="EMBL/GenBank/DDBJ databases">
        <title>Comparative genomics of the Sigatoka disease complex on banana suggests a link between parallel evolutionary changes in Pseudocercospora fijiensis and Pseudocercospora eumusae and increased virulence on the banana host.</title>
        <authorList>
            <person name="Chang T.-C."/>
            <person name="Salvucci A."/>
            <person name="Crous P.W."/>
            <person name="Stergiopoulos I."/>
        </authorList>
    </citation>
    <scope>NUCLEOTIDE SEQUENCE [LARGE SCALE GENOMIC DNA]</scope>
    <source>
        <strain evidence="7 8">CBS 116634</strain>
    </source>
</reference>
<proteinExistence type="predicted"/>
<evidence type="ECO:0000313" key="7">
    <source>
        <dbReference type="EMBL" id="KXT10207.1"/>
    </source>
</evidence>
<evidence type="ECO:0000256" key="5">
    <source>
        <dbReference type="SAM" id="MobiDB-lite"/>
    </source>
</evidence>
<dbReference type="InterPro" id="IPR000608">
    <property type="entry name" value="UBC"/>
</dbReference>
<dbReference type="GO" id="GO:0003950">
    <property type="term" value="F:NAD+ poly-ADP-ribosyltransferase activity"/>
    <property type="evidence" value="ECO:0007669"/>
    <property type="project" value="InterPro"/>
</dbReference>
<keyword evidence="2" id="KW-0808">Transferase</keyword>
<feature type="compositionally biased region" description="Acidic residues" evidence="5">
    <location>
        <begin position="148"/>
        <end position="168"/>
    </location>
</feature>
<dbReference type="Gene3D" id="3.10.110.10">
    <property type="entry name" value="Ubiquitin Conjugating Enzyme"/>
    <property type="match status" value="1"/>
</dbReference>
<accession>A0A139I651</accession>
<dbReference type="InterPro" id="IPR051838">
    <property type="entry name" value="ARTD_PARP"/>
</dbReference>
<feature type="compositionally biased region" description="Basic and acidic residues" evidence="5">
    <location>
        <begin position="131"/>
        <end position="141"/>
    </location>
</feature>
<keyword evidence="4" id="KW-0520">NAD</keyword>
<feature type="region of interest" description="Disordered" evidence="5">
    <location>
        <begin position="130"/>
        <end position="172"/>
    </location>
</feature>
<dbReference type="STRING" id="113226.A0A139I651"/>
<organism evidence="7 8">
    <name type="scientific">Pseudocercospora musae</name>
    <dbReference type="NCBI Taxonomy" id="113226"/>
    <lineage>
        <taxon>Eukaryota</taxon>
        <taxon>Fungi</taxon>
        <taxon>Dikarya</taxon>
        <taxon>Ascomycota</taxon>
        <taxon>Pezizomycotina</taxon>
        <taxon>Dothideomycetes</taxon>
        <taxon>Dothideomycetidae</taxon>
        <taxon>Mycosphaerellales</taxon>
        <taxon>Mycosphaerellaceae</taxon>
        <taxon>Pseudocercospora</taxon>
    </lineage>
</organism>
<evidence type="ECO:0000256" key="1">
    <source>
        <dbReference type="ARBA" id="ARBA00022676"/>
    </source>
</evidence>
<feature type="domain" description="UBC core" evidence="6">
    <location>
        <begin position="1077"/>
        <end position="1260"/>
    </location>
</feature>
<evidence type="ECO:0000256" key="2">
    <source>
        <dbReference type="ARBA" id="ARBA00022679"/>
    </source>
</evidence>
<protein>
    <recommendedName>
        <fullName evidence="6">UBC core domain-containing protein</fullName>
    </recommendedName>
</protein>
<feature type="region of interest" description="Disordered" evidence="5">
    <location>
        <begin position="189"/>
        <end position="208"/>
    </location>
</feature>
<dbReference type="PANTHER" id="PTHR21328">
    <property type="entry name" value="POLY ADP-RIBOSE POLYMERASE FAMILY, MEMBER PARP"/>
    <property type="match status" value="1"/>
</dbReference>
<dbReference type="Proteomes" id="UP000073492">
    <property type="component" value="Unassembled WGS sequence"/>
</dbReference>
<dbReference type="SUPFAM" id="SSF54495">
    <property type="entry name" value="UBC-like"/>
    <property type="match status" value="1"/>
</dbReference>
<keyword evidence="8" id="KW-1185">Reference proteome</keyword>